<dbReference type="GO" id="GO:0000160">
    <property type="term" value="P:phosphorelay signal transduction system"/>
    <property type="evidence" value="ECO:0007669"/>
    <property type="project" value="InterPro"/>
</dbReference>
<dbReference type="PROSITE" id="PS50894">
    <property type="entry name" value="HPT"/>
    <property type="match status" value="1"/>
</dbReference>
<dbReference type="STRING" id="68775.A0A5C3M8C4"/>
<evidence type="ECO:0000256" key="1">
    <source>
        <dbReference type="PROSITE-ProRule" id="PRU00110"/>
    </source>
</evidence>
<evidence type="ECO:0000256" key="2">
    <source>
        <dbReference type="SAM" id="MobiDB-lite"/>
    </source>
</evidence>
<dbReference type="InterPro" id="IPR036641">
    <property type="entry name" value="HPT_dom_sf"/>
</dbReference>
<keyword evidence="4" id="KW-0808">Transferase</keyword>
<gene>
    <name evidence="4" type="ORF">BDQ12DRAFT_463406</name>
</gene>
<dbReference type="GO" id="GO:0005634">
    <property type="term" value="C:nucleus"/>
    <property type="evidence" value="ECO:0007669"/>
    <property type="project" value="TreeGrafter"/>
</dbReference>
<sequence length="223" mass="24841">MPQTEHARAPHPLPIDESTATTRKSPPSLSKLPAADPRTLGSHSPSTPSTPRPLLSPTAESATPLNKPKEKDAGKSESAAKPLLEPEEESDNEASKNNDRPVIDMETFQQILELDEDGYDFSRGMAWEYFSQAGTTFEEMDNMYNEKDLEKLSHLGHFLKGSSAALGVWKVQETCEKIQHYGQLRDEEKDKHLTKDEALALIGRLLKQRILIRSNVLHLGLST</sequence>
<dbReference type="SUPFAM" id="SSF47226">
    <property type="entry name" value="Histidine-containing phosphotransfer domain, HPT domain"/>
    <property type="match status" value="1"/>
</dbReference>
<feature type="modified residue" description="Phosphohistidine" evidence="1">
    <location>
        <position position="157"/>
    </location>
</feature>
<feature type="compositionally biased region" description="Basic and acidic residues" evidence="2">
    <location>
        <begin position="93"/>
        <end position="103"/>
    </location>
</feature>
<dbReference type="OrthoDB" id="1673781at2759"/>
<dbReference type="GO" id="GO:0043424">
    <property type="term" value="F:protein histidine kinase binding"/>
    <property type="evidence" value="ECO:0007669"/>
    <property type="project" value="InterPro"/>
</dbReference>
<dbReference type="CDD" id="cd00088">
    <property type="entry name" value="HPT"/>
    <property type="match status" value="1"/>
</dbReference>
<keyword evidence="4" id="KW-0418">Kinase</keyword>
<dbReference type="InterPro" id="IPR008207">
    <property type="entry name" value="Sig_transdc_His_kin_Hpt_dom"/>
</dbReference>
<evidence type="ECO:0000313" key="5">
    <source>
        <dbReference type="Proteomes" id="UP000308652"/>
    </source>
</evidence>
<dbReference type="PANTHER" id="PTHR28242:SF52">
    <property type="entry name" value="PHOSPHORELAY INTERMEDIATE PROTEIN YPD1"/>
    <property type="match status" value="1"/>
</dbReference>
<feature type="region of interest" description="Disordered" evidence="2">
    <location>
        <begin position="1"/>
        <end position="103"/>
    </location>
</feature>
<evidence type="ECO:0000313" key="4">
    <source>
        <dbReference type="EMBL" id="TFK40686.1"/>
    </source>
</evidence>
<dbReference type="Pfam" id="PF01627">
    <property type="entry name" value="Hpt"/>
    <property type="match status" value="1"/>
</dbReference>
<feature type="compositionally biased region" description="Polar residues" evidence="2">
    <location>
        <begin position="18"/>
        <end position="28"/>
    </location>
</feature>
<dbReference type="Gene3D" id="1.20.120.160">
    <property type="entry name" value="HPT domain"/>
    <property type="match status" value="1"/>
</dbReference>
<accession>A0A5C3M8C4</accession>
<feature type="compositionally biased region" description="Low complexity" evidence="2">
    <location>
        <begin position="39"/>
        <end position="58"/>
    </location>
</feature>
<organism evidence="4 5">
    <name type="scientific">Crucibulum laeve</name>
    <dbReference type="NCBI Taxonomy" id="68775"/>
    <lineage>
        <taxon>Eukaryota</taxon>
        <taxon>Fungi</taxon>
        <taxon>Dikarya</taxon>
        <taxon>Basidiomycota</taxon>
        <taxon>Agaricomycotina</taxon>
        <taxon>Agaricomycetes</taxon>
        <taxon>Agaricomycetidae</taxon>
        <taxon>Agaricales</taxon>
        <taxon>Agaricineae</taxon>
        <taxon>Nidulariaceae</taxon>
        <taxon>Crucibulum</taxon>
    </lineage>
</organism>
<dbReference type="AlphaFoldDB" id="A0A5C3M8C4"/>
<proteinExistence type="predicted"/>
<reference evidence="4 5" key="1">
    <citation type="journal article" date="2019" name="Nat. Ecol. Evol.">
        <title>Megaphylogeny resolves global patterns of mushroom evolution.</title>
        <authorList>
            <person name="Varga T."/>
            <person name="Krizsan K."/>
            <person name="Foldi C."/>
            <person name="Dima B."/>
            <person name="Sanchez-Garcia M."/>
            <person name="Sanchez-Ramirez S."/>
            <person name="Szollosi G.J."/>
            <person name="Szarkandi J.G."/>
            <person name="Papp V."/>
            <person name="Albert L."/>
            <person name="Andreopoulos W."/>
            <person name="Angelini C."/>
            <person name="Antonin V."/>
            <person name="Barry K.W."/>
            <person name="Bougher N.L."/>
            <person name="Buchanan P."/>
            <person name="Buyck B."/>
            <person name="Bense V."/>
            <person name="Catcheside P."/>
            <person name="Chovatia M."/>
            <person name="Cooper J."/>
            <person name="Damon W."/>
            <person name="Desjardin D."/>
            <person name="Finy P."/>
            <person name="Geml J."/>
            <person name="Haridas S."/>
            <person name="Hughes K."/>
            <person name="Justo A."/>
            <person name="Karasinski D."/>
            <person name="Kautmanova I."/>
            <person name="Kiss B."/>
            <person name="Kocsube S."/>
            <person name="Kotiranta H."/>
            <person name="LaButti K.M."/>
            <person name="Lechner B.E."/>
            <person name="Liimatainen K."/>
            <person name="Lipzen A."/>
            <person name="Lukacs Z."/>
            <person name="Mihaltcheva S."/>
            <person name="Morgado L.N."/>
            <person name="Niskanen T."/>
            <person name="Noordeloos M.E."/>
            <person name="Ohm R.A."/>
            <person name="Ortiz-Santana B."/>
            <person name="Ovrebo C."/>
            <person name="Racz N."/>
            <person name="Riley R."/>
            <person name="Savchenko A."/>
            <person name="Shiryaev A."/>
            <person name="Soop K."/>
            <person name="Spirin V."/>
            <person name="Szebenyi C."/>
            <person name="Tomsovsky M."/>
            <person name="Tulloss R.E."/>
            <person name="Uehling J."/>
            <person name="Grigoriev I.V."/>
            <person name="Vagvolgyi C."/>
            <person name="Papp T."/>
            <person name="Martin F.M."/>
            <person name="Miettinen O."/>
            <person name="Hibbett D.S."/>
            <person name="Nagy L.G."/>
        </authorList>
    </citation>
    <scope>NUCLEOTIDE SEQUENCE [LARGE SCALE GENOMIC DNA]</scope>
    <source>
        <strain evidence="4 5">CBS 166.37</strain>
    </source>
</reference>
<dbReference type="GO" id="GO:0005737">
    <property type="term" value="C:cytoplasm"/>
    <property type="evidence" value="ECO:0007669"/>
    <property type="project" value="TreeGrafter"/>
</dbReference>
<name>A0A5C3M8C4_9AGAR</name>
<protein>
    <submittedName>
        <fullName evidence="4">Signal transduction histidine kinase</fullName>
    </submittedName>
</protein>
<dbReference type="PANTHER" id="PTHR28242">
    <property type="entry name" value="PHOSPHORELAY INTERMEDIATE PROTEIN YPD1"/>
    <property type="match status" value="1"/>
</dbReference>
<evidence type="ECO:0000259" key="3">
    <source>
        <dbReference type="PROSITE" id="PS50894"/>
    </source>
</evidence>
<keyword evidence="5" id="KW-1185">Reference proteome</keyword>
<keyword evidence="1" id="KW-0597">Phosphoprotein</keyword>
<dbReference type="GO" id="GO:0009927">
    <property type="term" value="F:histidine phosphotransfer kinase activity"/>
    <property type="evidence" value="ECO:0007669"/>
    <property type="project" value="InterPro"/>
</dbReference>
<feature type="domain" description="HPt" evidence="3">
    <location>
        <begin position="118"/>
        <end position="219"/>
    </location>
</feature>
<dbReference type="Proteomes" id="UP000308652">
    <property type="component" value="Unassembled WGS sequence"/>
</dbReference>
<dbReference type="EMBL" id="ML213596">
    <property type="protein sequence ID" value="TFK40686.1"/>
    <property type="molecule type" value="Genomic_DNA"/>
</dbReference>
<dbReference type="InterPro" id="IPR045871">
    <property type="entry name" value="AHP1-5/YPD1"/>
</dbReference>